<dbReference type="InterPro" id="IPR041657">
    <property type="entry name" value="HTH_17"/>
</dbReference>
<keyword evidence="3" id="KW-1185">Reference proteome</keyword>
<evidence type="ECO:0000259" key="1">
    <source>
        <dbReference type="Pfam" id="PF12728"/>
    </source>
</evidence>
<reference evidence="2 3" key="1">
    <citation type="submission" date="2018-08" db="EMBL/GenBank/DDBJ databases">
        <title>Complete genome sequencing of Blastochloris tepida GI.</title>
        <authorList>
            <person name="Tsukatani Y."/>
            <person name="Mori H."/>
        </authorList>
    </citation>
    <scope>NUCLEOTIDE SEQUENCE [LARGE SCALE GENOMIC DNA]</scope>
    <source>
        <strain evidence="2 3">GI</strain>
    </source>
</reference>
<dbReference type="Pfam" id="PF12728">
    <property type="entry name" value="HTH_17"/>
    <property type="match status" value="1"/>
</dbReference>
<accession>A0A348G456</accession>
<dbReference type="KEGG" id="blag:BLTE_30240"/>
<dbReference type="Proteomes" id="UP000266934">
    <property type="component" value="Chromosome"/>
</dbReference>
<sequence length="106" mass="11441">MRRRHDPLIRVRRRPDPAAWPSDAPITVTEAAALAGVGETSVRTAIRRGLLPSARIAGHLLVTPSGVAAWRHGPAPRTRRPGVRPVDRRAADLERLLAALAADPKS</sequence>
<name>A0A348G456_9HYPH</name>
<protein>
    <recommendedName>
        <fullName evidence="1">Helix-turn-helix domain-containing protein</fullName>
    </recommendedName>
</protein>
<organism evidence="2 3">
    <name type="scientific">Blastochloris tepida</name>
    <dbReference type="NCBI Taxonomy" id="2233851"/>
    <lineage>
        <taxon>Bacteria</taxon>
        <taxon>Pseudomonadati</taxon>
        <taxon>Pseudomonadota</taxon>
        <taxon>Alphaproteobacteria</taxon>
        <taxon>Hyphomicrobiales</taxon>
        <taxon>Blastochloridaceae</taxon>
        <taxon>Blastochloris</taxon>
    </lineage>
</organism>
<dbReference type="AlphaFoldDB" id="A0A348G456"/>
<feature type="domain" description="Helix-turn-helix" evidence="1">
    <location>
        <begin position="27"/>
        <end position="70"/>
    </location>
</feature>
<evidence type="ECO:0000313" key="3">
    <source>
        <dbReference type="Proteomes" id="UP000266934"/>
    </source>
</evidence>
<evidence type="ECO:0000313" key="2">
    <source>
        <dbReference type="EMBL" id="BBF94339.1"/>
    </source>
</evidence>
<proteinExistence type="predicted"/>
<gene>
    <name evidence="2" type="ORF">BLTE_30240</name>
</gene>
<dbReference type="EMBL" id="AP018907">
    <property type="protein sequence ID" value="BBF94339.1"/>
    <property type="molecule type" value="Genomic_DNA"/>
</dbReference>
<dbReference type="RefSeq" id="WP_160140639.1">
    <property type="nucleotide sequence ID" value="NZ_AP018907.1"/>
</dbReference>